<protein>
    <submittedName>
        <fullName evidence="2">Uncharacterized protein</fullName>
    </submittedName>
</protein>
<reference evidence="2 3" key="1">
    <citation type="submission" date="2024-03" db="EMBL/GenBank/DDBJ databases">
        <title>Actinomycetospora sp. OC33-EN08, a novel actinomycete isolated from wild orchid (Aerides multiflora).</title>
        <authorList>
            <person name="Suriyachadkun C."/>
        </authorList>
    </citation>
    <scope>NUCLEOTIDE SEQUENCE [LARGE SCALE GENOMIC DNA]</scope>
    <source>
        <strain evidence="2 3">OC33-EN08</strain>
    </source>
</reference>
<gene>
    <name evidence="2" type="ORF">WCD74_01955</name>
</gene>
<dbReference type="EMBL" id="JBBEGN010000001">
    <property type="protein sequence ID" value="MEJ2866511.1"/>
    <property type="molecule type" value="Genomic_DNA"/>
</dbReference>
<keyword evidence="3" id="KW-1185">Reference proteome</keyword>
<organism evidence="2 3">
    <name type="scientific">Actinomycetospora aurantiaca</name>
    <dbReference type="NCBI Taxonomy" id="3129233"/>
    <lineage>
        <taxon>Bacteria</taxon>
        <taxon>Bacillati</taxon>
        <taxon>Actinomycetota</taxon>
        <taxon>Actinomycetes</taxon>
        <taxon>Pseudonocardiales</taxon>
        <taxon>Pseudonocardiaceae</taxon>
        <taxon>Actinomycetospora</taxon>
    </lineage>
</organism>
<name>A0ABU8MHQ5_9PSEU</name>
<evidence type="ECO:0000313" key="2">
    <source>
        <dbReference type="EMBL" id="MEJ2866511.1"/>
    </source>
</evidence>
<comment type="caution">
    <text evidence="2">The sequence shown here is derived from an EMBL/GenBank/DDBJ whole genome shotgun (WGS) entry which is preliminary data.</text>
</comment>
<proteinExistence type="predicted"/>
<dbReference type="RefSeq" id="WP_337693132.1">
    <property type="nucleotide sequence ID" value="NZ_JBBEGN010000001.1"/>
</dbReference>
<accession>A0ABU8MHQ5</accession>
<dbReference type="Proteomes" id="UP001385809">
    <property type="component" value="Unassembled WGS sequence"/>
</dbReference>
<feature type="region of interest" description="Disordered" evidence="1">
    <location>
        <begin position="1"/>
        <end position="47"/>
    </location>
</feature>
<evidence type="ECO:0000256" key="1">
    <source>
        <dbReference type="SAM" id="MobiDB-lite"/>
    </source>
</evidence>
<feature type="compositionally biased region" description="Polar residues" evidence="1">
    <location>
        <begin position="37"/>
        <end position="47"/>
    </location>
</feature>
<sequence length="47" mass="5090">MDIGRVQRRFTSEPIDSPVPGTPEAPVEQIDADEHAQPTTVTADARS</sequence>
<evidence type="ECO:0000313" key="3">
    <source>
        <dbReference type="Proteomes" id="UP001385809"/>
    </source>
</evidence>